<evidence type="ECO:0000313" key="1">
    <source>
        <dbReference type="EnsemblMetazoa" id="GPAI046719-PA"/>
    </source>
</evidence>
<organism evidence="1 2">
    <name type="scientific">Glossina pallidipes</name>
    <name type="common">Tsetse fly</name>
    <dbReference type="NCBI Taxonomy" id="7398"/>
    <lineage>
        <taxon>Eukaryota</taxon>
        <taxon>Metazoa</taxon>
        <taxon>Ecdysozoa</taxon>
        <taxon>Arthropoda</taxon>
        <taxon>Hexapoda</taxon>
        <taxon>Insecta</taxon>
        <taxon>Pterygota</taxon>
        <taxon>Neoptera</taxon>
        <taxon>Endopterygota</taxon>
        <taxon>Diptera</taxon>
        <taxon>Brachycera</taxon>
        <taxon>Muscomorpha</taxon>
        <taxon>Hippoboscoidea</taxon>
        <taxon>Glossinidae</taxon>
        <taxon>Glossina</taxon>
    </lineage>
</organism>
<evidence type="ECO:0000313" key="2">
    <source>
        <dbReference type="Proteomes" id="UP000092445"/>
    </source>
</evidence>
<name>A0A1B0AIB6_GLOPL</name>
<dbReference type="AlphaFoldDB" id="A0A1B0AIB6"/>
<protein>
    <submittedName>
        <fullName evidence="1">Uncharacterized protein</fullName>
    </submittedName>
</protein>
<dbReference type="EnsemblMetazoa" id="GPAI046719-RA">
    <property type="protein sequence ID" value="GPAI046719-PA"/>
    <property type="gene ID" value="GPAI046719"/>
</dbReference>
<reference evidence="1" key="2">
    <citation type="submission" date="2020-05" db="UniProtKB">
        <authorList>
            <consortium name="EnsemblMetazoa"/>
        </authorList>
    </citation>
    <scope>IDENTIFICATION</scope>
    <source>
        <strain evidence="1">IAEA</strain>
    </source>
</reference>
<sequence length="113" mass="13398">MTLLRSVYRYQAICHAQINRRSLLIKKQAGCYFRFHMNLLINRPSSYTIFDYDDRLGQVYTNFMQNPADSFIATIHIYRAIDTTVHRSKGQINALVSERQKMIFKKEKIVNTF</sequence>
<proteinExistence type="predicted"/>
<dbReference type="VEuPathDB" id="VectorBase:GPAI046719"/>
<keyword evidence="2" id="KW-1185">Reference proteome</keyword>
<accession>A0A1B0AIB6</accession>
<reference evidence="2" key="1">
    <citation type="submission" date="2014-03" db="EMBL/GenBank/DDBJ databases">
        <authorList>
            <person name="Aksoy S."/>
            <person name="Warren W."/>
            <person name="Wilson R.K."/>
        </authorList>
    </citation>
    <scope>NUCLEOTIDE SEQUENCE [LARGE SCALE GENOMIC DNA]</scope>
    <source>
        <strain evidence="2">IAEA</strain>
    </source>
</reference>
<dbReference type="Proteomes" id="UP000092445">
    <property type="component" value="Unassembled WGS sequence"/>
</dbReference>